<protein>
    <submittedName>
        <fullName evidence="4">Precorrin-6A reductase</fullName>
    </submittedName>
</protein>
<dbReference type="RefSeq" id="WP_109320772.1">
    <property type="nucleotide sequence ID" value="NZ_QFWT01000010.1"/>
</dbReference>
<dbReference type="GO" id="GO:0016994">
    <property type="term" value="F:precorrin-6A reductase activity"/>
    <property type="evidence" value="ECO:0007669"/>
    <property type="project" value="InterPro"/>
</dbReference>
<comment type="pathway">
    <text evidence="1">Cofactor biosynthesis; adenosylcobalamin biosynthesis.</text>
</comment>
<dbReference type="PANTHER" id="PTHR36925:SF1">
    <property type="entry name" value="COBALT-PRECORRIN-6A REDUCTASE"/>
    <property type="match status" value="1"/>
</dbReference>
<evidence type="ECO:0000313" key="5">
    <source>
        <dbReference type="Proteomes" id="UP000245362"/>
    </source>
</evidence>
<proteinExistence type="predicted"/>
<dbReference type="GO" id="GO:0009236">
    <property type="term" value="P:cobalamin biosynthetic process"/>
    <property type="evidence" value="ECO:0007669"/>
    <property type="project" value="UniProtKB-UniPathway"/>
</dbReference>
<organism evidence="4 5">
    <name type="scientific">Vibrio albus</name>
    <dbReference type="NCBI Taxonomy" id="2200953"/>
    <lineage>
        <taxon>Bacteria</taxon>
        <taxon>Pseudomonadati</taxon>
        <taxon>Pseudomonadota</taxon>
        <taxon>Gammaproteobacteria</taxon>
        <taxon>Vibrionales</taxon>
        <taxon>Vibrionaceae</taxon>
        <taxon>Vibrio</taxon>
    </lineage>
</organism>
<dbReference type="PROSITE" id="PS51014">
    <property type="entry name" value="COBK_CBIJ"/>
    <property type="match status" value="1"/>
</dbReference>
<evidence type="ECO:0000256" key="2">
    <source>
        <dbReference type="ARBA" id="ARBA00022573"/>
    </source>
</evidence>
<sequence length="266" mass="29573">MKPEHVLVFGGTSDAVEICQALEACDVRYTLSVATPEGRHTAQCLNAPVIDGRLSERAMKEWITSHGVEMVIDAAHPYAQVLRQTILDACRPLECPVIRYERPSTIESIDHPLIHRVSDVAQACKKIRGDQKKVLLTTGSKDLRAFCCQLPDTTLYARVLPTSGVIAECEEAGLGIENIIAMKGPFSQAMNHALYQMLQPDVVITKESGQVGGFTEKVFPCIELGIECIVIERPMKAQINQYADYLTNVEECVALFSHWKQQEYIL</sequence>
<accession>A0A2U3B636</accession>
<evidence type="ECO:0000313" key="4">
    <source>
        <dbReference type="EMBL" id="PWI32247.1"/>
    </source>
</evidence>
<evidence type="ECO:0000256" key="1">
    <source>
        <dbReference type="ARBA" id="ARBA00004953"/>
    </source>
</evidence>
<dbReference type="Pfam" id="PF02571">
    <property type="entry name" value="CbiJ"/>
    <property type="match status" value="1"/>
</dbReference>
<dbReference type="PANTHER" id="PTHR36925">
    <property type="entry name" value="COBALT-PRECORRIN-6A REDUCTASE"/>
    <property type="match status" value="1"/>
</dbReference>
<dbReference type="UniPathway" id="UPA00148"/>
<keyword evidence="2" id="KW-0169">Cobalamin biosynthesis</keyword>
<dbReference type="OrthoDB" id="9780707at2"/>
<dbReference type="AlphaFoldDB" id="A0A2U3B636"/>
<dbReference type="NCBIfam" id="TIGR00715">
    <property type="entry name" value="precor6x_red"/>
    <property type="match status" value="1"/>
</dbReference>
<dbReference type="EMBL" id="QFWT01000010">
    <property type="protein sequence ID" value="PWI32247.1"/>
    <property type="molecule type" value="Genomic_DNA"/>
</dbReference>
<name>A0A2U3B636_9VIBR</name>
<keyword evidence="5" id="KW-1185">Reference proteome</keyword>
<keyword evidence="3" id="KW-0560">Oxidoreductase</keyword>
<reference evidence="4 5" key="1">
    <citation type="submission" date="2018-05" db="EMBL/GenBank/DDBJ databases">
        <title>Vibrio limimaris sp. nov., isolated from marine sediment.</title>
        <authorList>
            <person name="Li C.-M."/>
        </authorList>
    </citation>
    <scope>NUCLEOTIDE SEQUENCE [LARGE SCALE GENOMIC DNA]</scope>
    <source>
        <strain evidence="4 5">E4404</strain>
    </source>
</reference>
<comment type="caution">
    <text evidence="4">The sequence shown here is derived from an EMBL/GenBank/DDBJ whole genome shotgun (WGS) entry which is preliminary data.</text>
</comment>
<dbReference type="InterPro" id="IPR003723">
    <property type="entry name" value="Precorrin-6x_reduct"/>
</dbReference>
<gene>
    <name evidence="4" type="primary">cobK</name>
    <name evidence="4" type="ORF">DI392_16365</name>
</gene>
<evidence type="ECO:0000256" key="3">
    <source>
        <dbReference type="ARBA" id="ARBA00023002"/>
    </source>
</evidence>
<dbReference type="Proteomes" id="UP000245362">
    <property type="component" value="Unassembled WGS sequence"/>
</dbReference>